<dbReference type="Gene3D" id="3.20.130.10">
    <property type="entry name" value="Fe-S hydro-lyase, tartrate dehydratase beta-type, catalytic domain"/>
    <property type="match status" value="1"/>
</dbReference>
<sequence>MEHIEKTGQYDFFPVGDGEDALRKASEIAFSRLSFTFTREHIEGIIRAALSPDASGNDRYVCACILKNAQTAAEGTFPLCQDTGIANVFAWMRRGFELKTDAYGSIAGGAREVYDKRKLRFSTSVPSSFYDEFDPKDNMPAQVALFPESAPLAPLPPFVSDAPEKSLALVFCAKGGGSSNKTSFIQGTKAFLTKEKFTALMREQISKFGTSACPPYTIAIVAGGLSPEQNMLALKLATAGAYDGMTYEPNAFGFRDKELESLAMEIAAESGFGAQFGGKAFALDAVVIRLPRHGASCPISFGVSCSAHRNLKAYVTEKGIFVQKTAENPSEIPGFSEAVAAADGDCGGGRTVDTSGGIGSVIKQLSGAKVGERILLSGKILVARDAAHARWQKTLDETGQLPEYTTRYPICYAGPARTPDGKVIGSFGPTTAGRMDVYAETLMSRGAALVTLAKGNRSRQWTDACKKYGGFYLGTPGGIAALIASKYIVSQEIIDYEDLGMEAVRLVEVRDMPCFVITNDKGDDFYG</sequence>
<reference evidence="12 13" key="1">
    <citation type="submission" date="2011-09" db="EMBL/GenBank/DDBJ databases">
        <title>The draft genome of Treponema saccharophilum DSM 2985.</title>
        <authorList>
            <consortium name="US DOE Joint Genome Institute (JGI-PGF)"/>
            <person name="Lucas S."/>
            <person name="Copeland A."/>
            <person name="Lapidus A."/>
            <person name="Glavina del Rio T."/>
            <person name="Dalin E."/>
            <person name="Tice H."/>
            <person name="Bruce D."/>
            <person name="Goodwin L."/>
            <person name="Pitluck S."/>
            <person name="Peters L."/>
            <person name="Kyrpides N."/>
            <person name="Mavromatis K."/>
            <person name="Ivanova N."/>
            <person name="Markowitz V."/>
            <person name="Cheng J.-F."/>
            <person name="Hugenholtz P."/>
            <person name="Woyke T."/>
            <person name="Wu D."/>
            <person name="Gronow S."/>
            <person name="Wellnitz S."/>
            <person name="Brambilla E."/>
            <person name="Klenk H.-P."/>
            <person name="Eisen J.A."/>
        </authorList>
    </citation>
    <scope>NUCLEOTIDE SEQUENCE [LARGE SCALE GENOMIC DNA]</scope>
    <source>
        <strain evidence="12 13">DSM 2985</strain>
    </source>
</reference>
<dbReference type="InterPro" id="IPR036660">
    <property type="entry name" value="Fe-S_hydroAse_TtdB_cat_sf"/>
</dbReference>
<evidence type="ECO:0000256" key="4">
    <source>
        <dbReference type="ARBA" id="ARBA00022485"/>
    </source>
</evidence>
<dbReference type="InterPro" id="IPR004646">
    <property type="entry name" value="Fe-S_hydro-lyase_TtdA-typ_cat"/>
</dbReference>
<evidence type="ECO:0000256" key="6">
    <source>
        <dbReference type="ARBA" id="ARBA00022723"/>
    </source>
</evidence>
<evidence type="ECO:0000256" key="8">
    <source>
        <dbReference type="ARBA" id="ARBA00023014"/>
    </source>
</evidence>
<evidence type="ECO:0000259" key="10">
    <source>
        <dbReference type="Pfam" id="PF05681"/>
    </source>
</evidence>
<proteinExistence type="inferred from homology"/>
<protein>
    <submittedName>
        <fullName evidence="12">Hydro-lyase, Fe-S type, tartrate/fumarate subfamily, beta subunit</fullName>
        <ecNumber evidence="12">4.2.1.2</ecNumber>
    </submittedName>
</protein>
<dbReference type="Proteomes" id="UP000003571">
    <property type="component" value="Unassembled WGS sequence"/>
</dbReference>
<evidence type="ECO:0000259" key="11">
    <source>
        <dbReference type="Pfam" id="PF05683"/>
    </source>
</evidence>
<keyword evidence="5" id="KW-0816">Tricarboxylic acid cycle</keyword>
<organism evidence="12 13">
    <name type="scientific">Treponema saccharophilum DSM 2985</name>
    <dbReference type="NCBI Taxonomy" id="907348"/>
    <lineage>
        <taxon>Bacteria</taxon>
        <taxon>Pseudomonadati</taxon>
        <taxon>Spirochaetota</taxon>
        <taxon>Spirochaetia</taxon>
        <taxon>Spirochaetales</taxon>
        <taxon>Treponemataceae</taxon>
        <taxon>Treponema</taxon>
    </lineage>
</organism>
<keyword evidence="7" id="KW-0408">Iron</keyword>
<dbReference type="OrthoDB" id="9798978at2"/>
<evidence type="ECO:0000313" key="13">
    <source>
        <dbReference type="Proteomes" id="UP000003571"/>
    </source>
</evidence>
<keyword evidence="9 12" id="KW-0456">Lyase</keyword>
<keyword evidence="13" id="KW-1185">Reference proteome</keyword>
<dbReference type="STRING" id="907348.TresaDRAFT_0030"/>
<evidence type="ECO:0000256" key="9">
    <source>
        <dbReference type="ARBA" id="ARBA00023239"/>
    </source>
</evidence>
<dbReference type="PANTHER" id="PTHR30389">
    <property type="entry name" value="FUMARATE HYDRATASE-RELATED"/>
    <property type="match status" value="1"/>
</dbReference>
<dbReference type="AlphaFoldDB" id="H7ENS4"/>
<dbReference type="eggNOG" id="COG1838">
    <property type="taxonomic scope" value="Bacteria"/>
</dbReference>
<feature type="domain" description="Fe-S hydro-lyase tartrate dehydratase beta-type catalytic" evidence="11">
    <location>
        <begin position="360"/>
        <end position="526"/>
    </location>
</feature>
<keyword evidence="6" id="KW-0479">Metal-binding</keyword>
<dbReference type="InterPro" id="IPR004647">
    <property type="entry name" value="Fe-S_hydro-lyase_TtdB-typ_cat"/>
</dbReference>
<dbReference type="GO" id="GO:0006099">
    <property type="term" value="P:tricarboxylic acid cycle"/>
    <property type="evidence" value="ECO:0007669"/>
    <property type="project" value="UniProtKB-KW"/>
</dbReference>
<comment type="pathway">
    <text evidence="2">Carbohydrate metabolism; tricarboxylic acid cycle; (S)-malate from fumarate: step 1/1.</text>
</comment>
<keyword evidence="4" id="KW-0004">4Fe-4S</keyword>
<evidence type="ECO:0000256" key="3">
    <source>
        <dbReference type="ARBA" id="ARBA00008876"/>
    </source>
</evidence>
<dbReference type="GO" id="GO:0004333">
    <property type="term" value="F:fumarate hydratase activity"/>
    <property type="evidence" value="ECO:0007669"/>
    <property type="project" value="UniProtKB-EC"/>
</dbReference>
<dbReference type="PANTHER" id="PTHR30389:SF0">
    <property type="entry name" value="FUMARATE HYDRATASE CLASS I, AEROBIC"/>
    <property type="match status" value="1"/>
</dbReference>
<evidence type="ECO:0000256" key="5">
    <source>
        <dbReference type="ARBA" id="ARBA00022532"/>
    </source>
</evidence>
<dbReference type="eggNOG" id="COG1951">
    <property type="taxonomic scope" value="Bacteria"/>
</dbReference>
<evidence type="ECO:0000256" key="2">
    <source>
        <dbReference type="ARBA" id="ARBA00004859"/>
    </source>
</evidence>
<keyword evidence="8" id="KW-0411">Iron-sulfur</keyword>
<evidence type="ECO:0000256" key="1">
    <source>
        <dbReference type="ARBA" id="ARBA00000929"/>
    </source>
</evidence>
<accession>H7ENS4</accession>
<dbReference type="EMBL" id="AGRW01000054">
    <property type="protein sequence ID" value="EIC00557.1"/>
    <property type="molecule type" value="Genomic_DNA"/>
</dbReference>
<dbReference type="GO" id="GO:0051539">
    <property type="term" value="F:4 iron, 4 sulfur cluster binding"/>
    <property type="evidence" value="ECO:0007669"/>
    <property type="project" value="UniProtKB-KW"/>
</dbReference>
<dbReference type="GO" id="GO:0046872">
    <property type="term" value="F:metal ion binding"/>
    <property type="evidence" value="ECO:0007669"/>
    <property type="project" value="UniProtKB-KW"/>
</dbReference>
<dbReference type="EC" id="4.2.1.2" evidence="12"/>
<dbReference type="PATRIC" id="fig|907348.3.peg.2604"/>
<comment type="caution">
    <text evidence="12">The sequence shown here is derived from an EMBL/GenBank/DDBJ whole genome shotgun (WGS) entry which is preliminary data.</text>
</comment>
<name>H7ENS4_9SPIR</name>
<evidence type="ECO:0000313" key="12">
    <source>
        <dbReference type="EMBL" id="EIC00557.1"/>
    </source>
</evidence>
<dbReference type="InterPro" id="IPR051208">
    <property type="entry name" value="Class-I_Fumarase/Tartrate_DH"/>
</dbReference>
<gene>
    <name evidence="12" type="ORF">TresaDRAFT_0030</name>
</gene>
<dbReference type="Pfam" id="PF05681">
    <property type="entry name" value="Fumerase"/>
    <property type="match status" value="1"/>
</dbReference>
<comment type="similarity">
    <text evidence="3">Belongs to the class-I fumarase family.</text>
</comment>
<dbReference type="RefSeq" id="WP_002706201.1">
    <property type="nucleotide sequence ID" value="NZ_AGRW01000054.1"/>
</dbReference>
<dbReference type="SUPFAM" id="SSF117457">
    <property type="entry name" value="FumA C-terminal domain-like"/>
    <property type="match status" value="1"/>
</dbReference>
<comment type="catalytic activity">
    <reaction evidence="1">
        <text>(S)-malate = fumarate + H2O</text>
        <dbReference type="Rhea" id="RHEA:12460"/>
        <dbReference type="ChEBI" id="CHEBI:15377"/>
        <dbReference type="ChEBI" id="CHEBI:15589"/>
        <dbReference type="ChEBI" id="CHEBI:29806"/>
        <dbReference type="EC" id="4.2.1.2"/>
    </reaction>
</comment>
<feature type="domain" description="Fe-S hydro-lyase tartrate dehydratase alpha-type catalytic" evidence="10">
    <location>
        <begin position="29"/>
        <end position="312"/>
    </location>
</feature>
<evidence type="ECO:0000256" key="7">
    <source>
        <dbReference type="ARBA" id="ARBA00023004"/>
    </source>
</evidence>
<dbReference type="Pfam" id="PF05683">
    <property type="entry name" value="Fumerase_C"/>
    <property type="match status" value="1"/>
</dbReference>